<dbReference type="Pfam" id="PF13715">
    <property type="entry name" value="CarbopepD_reg_2"/>
    <property type="match status" value="1"/>
</dbReference>
<dbReference type="SUPFAM" id="SSF49464">
    <property type="entry name" value="Carboxypeptidase regulatory domain-like"/>
    <property type="match status" value="1"/>
</dbReference>
<evidence type="ECO:0000259" key="10">
    <source>
        <dbReference type="Pfam" id="PF07715"/>
    </source>
</evidence>
<evidence type="ECO:0000313" key="12">
    <source>
        <dbReference type="Proteomes" id="UP000297407"/>
    </source>
</evidence>
<proteinExistence type="inferred from homology"/>
<reference evidence="11 12" key="1">
    <citation type="submission" date="2019-04" db="EMBL/GenBank/DDBJ databases">
        <title>Flavobacterium sp. strain DS2-A Genome sequencing and assembly.</title>
        <authorList>
            <person name="Kim I."/>
        </authorList>
    </citation>
    <scope>NUCLEOTIDE SEQUENCE [LARGE SCALE GENOMIC DNA]</scope>
    <source>
        <strain evidence="11 12">DS2-A</strain>
    </source>
</reference>
<keyword evidence="12" id="KW-1185">Reference proteome</keyword>
<dbReference type="GO" id="GO:0009279">
    <property type="term" value="C:cell outer membrane"/>
    <property type="evidence" value="ECO:0007669"/>
    <property type="project" value="UniProtKB-SubCell"/>
</dbReference>
<dbReference type="Gene3D" id="2.40.170.20">
    <property type="entry name" value="TonB-dependent receptor, beta-barrel domain"/>
    <property type="match status" value="1"/>
</dbReference>
<dbReference type="InterPro" id="IPR037066">
    <property type="entry name" value="Plug_dom_sf"/>
</dbReference>
<evidence type="ECO:0000256" key="4">
    <source>
        <dbReference type="ARBA" id="ARBA00022692"/>
    </source>
</evidence>
<evidence type="ECO:0000256" key="2">
    <source>
        <dbReference type="ARBA" id="ARBA00022448"/>
    </source>
</evidence>
<keyword evidence="6 8" id="KW-0472">Membrane</keyword>
<accession>A0A4Z0L9V8</accession>
<dbReference type="PROSITE" id="PS52016">
    <property type="entry name" value="TONB_DEPENDENT_REC_3"/>
    <property type="match status" value="1"/>
</dbReference>
<keyword evidence="5 9" id="KW-0732">Signal</keyword>
<gene>
    <name evidence="11" type="ORF">E4635_08175</name>
</gene>
<dbReference type="InterPro" id="IPR023996">
    <property type="entry name" value="TonB-dep_OMP_SusC/RagA"/>
</dbReference>
<keyword evidence="2 8" id="KW-0813">Transport</keyword>
<evidence type="ECO:0000256" key="7">
    <source>
        <dbReference type="ARBA" id="ARBA00023237"/>
    </source>
</evidence>
<sequence>MKLTFNRFLVLFLALISQLVLAQERNASGVVTDQKGLPLPGVNVVVKGTTRGVQTDFDGKFKIQAAQGEILVFSFMGMQTKEVSASANMNVKLTEDALQLGEVTVTTALGIKRKPDEITTSNQVVKTRELTQASNPSAIQSLAGKVSGLQVSTTSTGLNPGVSIVLRGAKSISGNNEALVVIDNIVSSASVLSSIDPNVIESINVIKGANGAALYGERGATGVIIVTTKKGTKSEKMTVDVTSSVTTESIAYLPETQNRYGQGWQGDFDWTDQGSWGPEYDGSTQVVGIPYPTATDWRFGAYEHIEDNIKPFFDTGINLQNSATIAAGNVDTGYISLNLNRQDFKGVIPSDVKTKNFFNLSGGKKVGKFMLSGIARYSNDKTSRVNGNTYQTLANTAGNIPVQMFNSGNNGDHWTLYDDSPYWKLKNDRTDIENNINEFMGEAQYSLNKNIDFVLRSSVRNTSGNTTSFTNEYIDLLQLTGTDRKIRSFYSQANSNRRVIYTDFLVNFNYDLTEKITFKSNLGLNATDDKFNSVGSSGRDLSLADYYDLDNISNVQNPSEFKSRQRTAGIFGQVDLGYNEYLFLNLTGRNDWNSALKTINRKNTSFFYPSAGIAFIPTKAFEGLKGNVLHKAKLSASYVKVGNASALAPHALNNTGIKAPGYPYFLTPLNSFILNTSKVDKDIENEFVKSAEFNVNLEFLNRRVPRITLDAAATISRNENQLLNTTVSSTTGLGDALINVGETKSRAFEVDLGFTPFKTDNIEWSGRVSYSTFKTTVVKVTDDSDIVGSGTPGIYAVEGQEFPLIRGYAYTRDDQGRVVLDSNGDPIKSSQLQILGKTTPDYILNFSTEFKYKNITLSAVADYRTGHVFYSGVAEQLNGQGRSIESAEGGRQPFIFPNSTIEGSGVTNTTQTTGGDGSYADFQSYVTDNYGYFDENFVMDASAFKLREVALNYELSKNIISRVGLSRFNVGISGRNLLTVLPKANRNYNDPETGNGIAGYSFTPPTKFYTFSINLAF</sequence>
<dbReference type="SUPFAM" id="SSF56935">
    <property type="entry name" value="Porins"/>
    <property type="match status" value="1"/>
</dbReference>
<comment type="subcellular location">
    <subcellularLocation>
        <location evidence="1 8">Cell outer membrane</location>
        <topology evidence="1 8">Multi-pass membrane protein</topology>
    </subcellularLocation>
</comment>
<comment type="caution">
    <text evidence="11">The sequence shown here is derived from an EMBL/GenBank/DDBJ whole genome shotgun (WGS) entry which is preliminary data.</text>
</comment>
<dbReference type="Gene3D" id="2.170.130.10">
    <property type="entry name" value="TonB-dependent receptor, plug domain"/>
    <property type="match status" value="1"/>
</dbReference>
<organism evidence="11 12">
    <name type="scientific">Flavobacterium humi</name>
    <dbReference type="NCBI Taxonomy" id="2562683"/>
    <lineage>
        <taxon>Bacteria</taxon>
        <taxon>Pseudomonadati</taxon>
        <taxon>Bacteroidota</taxon>
        <taxon>Flavobacteriia</taxon>
        <taxon>Flavobacteriales</taxon>
        <taxon>Flavobacteriaceae</taxon>
        <taxon>Flavobacterium</taxon>
    </lineage>
</organism>
<evidence type="ECO:0000256" key="9">
    <source>
        <dbReference type="SAM" id="SignalP"/>
    </source>
</evidence>
<dbReference type="PANTHER" id="PTHR30069:SF29">
    <property type="entry name" value="HEMOGLOBIN AND HEMOGLOBIN-HAPTOGLOBIN-BINDING PROTEIN 1-RELATED"/>
    <property type="match status" value="1"/>
</dbReference>
<comment type="similarity">
    <text evidence="8">Belongs to the TonB-dependent receptor family.</text>
</comment>
<keyword evidence="7 8" id="KW-0998">Cell outer membrane</keyword>
<feature type="signal peptide" evidence="9">
    <location>
        <begin position="1"/>
        <end position="22"/>
    </location>
</feature>
<feature type="domain" description="TonB-dependent receptor plug" evidence="10">
    <location>
        <begin position="116"/>
        <end position="223"/>
    </location>
</feature>
<evidence type="ECO:0000256" key="5">
    <source>
        <dbReference type="ARBA" id="ARBA00022729"/>
    </source>
</evidence>
<dbReference type="Gene3D" id="2.60.40.1120">
    <property type="entry name" value="Carboxypeptidase-like, regulatory domain"/>
    <property type="match status" value="1"/>
</dbReference>
<dbReference type="Proteomes" id="UP000297407">
    <property type="component" value="Unassembled WGS sequence"/>
</dbReference>
<protein>
    <submittedName>
        <fullName evidence="11">SusC/RagA family TonB-linked outer membrane protein</fullName>
    </submittedName>
</protein>
<dbReference type="NCBIfam" id="TIGR04056">
    <property type="entry name" value="OMP_RagA_SusC"/>
    <property type="match status" value="1"/>
</dbReference>
<evidence type="ECO:0000256" key="6">
    <source>
        <dbReference type="ARBA" id="ARBA00023136"/>
    </source>
</evidence>
<name>A0A4Z0L9V8_9FLAO</name>
<dbReference type="Pfam" id="PF07715">
    <property type="entry name" value="Plug"/>
    <property type="match status" value="1"/>
</dbReference>
<keyword evidence="4 8" id="KW-0812">Transmembrane</keyword>
<dbReference type="InterPro" id="IPR012910">
    <property type="entry name" value="Plug_dom"/>
</dbReference>
<dbReference type="PANTHER" id="PTHR30069">
    <property type="entry name" value="TONB-DEPENDENT OUTER MEMBRANE RECEPTOR"/>
    <property type="match status" value="1"/>
</dbReference>
<dbReference type="InterPro" id="IPR008969">
    <property type="entry name" value="CarboxyPept-like_regulatory"/>
</dbReference>
<dbReference type="InterPro" id="IPR036942">
    <property type="entry name" value="Beta-barrel_TonB_sf"/>
</dbReference>
<dbReference type="EMBL" id="SRLH01000004">
    <property type="protein sequence ID" value="TGD57979.1"/>
    <property type="molecule type" value="Genomic_DNA"/>
</dbReference>
<dbReference type="RefSeq" id="WP_135526151.1">
    <property type="nucleotide sequence ID" value="NZ_SRLH01000004.1"/>
</dbReference>
<evidence type="ECO:0000256" key="1">
    <source>
        <dbReference type="ARBA" id="ARBA00004571"/>
    </source>
</evidence>
<feature type="chain" id="PRO_5021300286" evidence="9">
    <location>
        <begin position="23"/>
        <end position="1017"/>
    </location>
</feature>
<evidence type="ECO:0000256" key="8">
    <source>
        <dbReference type="PROSITE-ProRule" id="PRU01360"/>
    </source>
</evidence>
<dbReference type="AlphaFoldDB" id="A0A4Z0L9V8"/>
<dbReference type="GO" id="GO:0044718">
    <property type="term" value="P:siderophore transmembrane transport"/>
    <property type="evidence" value="ECO:0007669"/>
    <property type="project" value="TreeGrafter"/>
</dbReference>
<evidence type="ECO:0000256" key="3">
    <source>
        <dbReference type="ARBA" id="ARBA00022452"/>
    </source>
</evidence>
<dbReference type="InterPro" id="IPR039426">
    <property type="entry name" value="TonB-dep_rcpt-like"/>
</dbReference>
<evidence type="ECO:0000313" key="11">
    <source>
        <dbReference type="EMBL" id="TGD57979.1"/>
    </source>
</evidence>
<dbReference type="GO" id="GO:0015344">
    <property type="term" value="F:siderophore uptake transmembrane transporter activity"/>
    <property type="evidence" value="ECO:0007669"/>
    <property type="project" value="TreeGrafter"/>
</dbReference>
<dbReference type="OrthoDB" id="9768177at2"/>
<keyword evidence="3 8" id="KW-1134">Transmembrane beta strand</keyword>